<dbReference type="RefSeq" id="WP_015504170.1">
    <property type="nucleotide sequence ID" value="NC_020913.1"/>
</dbReference>
<dbReference type="OrthoDB" id="1475at2157"/>
<keyword evidence="4" id="KW-1185">Reference proteome</keyword>
<evidence type="ECO:0000256" key="1">
    <source>
        <dbReference type="ARBA" id="ARBA00007274"/>
    </source>
</evidence>
<accession>M9S9I3</accession>
<dbReference type="InterPro" id="IPR011004">
    <property type="entry name" value="Trimer_LpxA-like_sf"/>
</dbReference>
<dbReference type="EMBL" id="CP004049">
    <property type="protein sequence ID" value="AGI85021.1"/>
    <property type="molecule type" value="Genomic_DNA"/>
</dbReference>
<dbReference type="Proteomes" id="UP000012672">
    <property type="component" value="Chromosome"/>
</dbReference>
<dbReference type="PANTHER" id="PTHR23416:SF23">
    <property type="entry name" value="ACETYLTRANSFERASE C18B11.09C-RELATED"/>
    <property type="match status" value="1"/>
</dbReference>
<dbReference type="eggNOG" id="arCOG01848">
    <property type="taxonomic scope" value="Archaea"/>
</dbReference>
<dbReference type="InterPro" id="IPR018357">
    <property type="entry name" value="Hexapep_transf_CS"/>
</dbReference>
<dbReference type="GeneID" id="41321065"/>
<gene>
    <name evidence="3" type="ORF">MMALV_02690</name>
</gene>
<dbReference type="AlphaFoldDB" id="M9S9I3"/>
<dbReference type="CDD" id="cd03357">
    <property type="entry name" value="LbH_MAT_GAT"/>
    <property type="match status" value="1"/>
</dbReference>
<protein>
    <submittedName>
        <fullName evidence="3">Maltose O-acetyltransferase</fullName>
        <ecNumber evidence="3">2.3.1.79</ecNumber>
    </submittedName>
</protein>
<keyword evidence="3" id="KW-0012">Acyltransferase</keyword>
<reference evidence="3 4" key="1">
    <citation type="journal article" date="2012" name="J. Bacteriol.">
        <title>Genome sequence of 'Candidatus Methanomethylophilus alvus' Mx1201, a methanogenic archaeon from the human gut belonging to a seventh order of methanogens.</title>
        <authorList>
            <person name="Borrel G."/>
            <person name="Harris H.M."/>
            <person name="Tottey W."/>
            <person name="Mihajlovski A."/>
            <person name="Parisot N."/>
            <person name="Peyretaillade E."/>
            <person name="Peyret P."/>
            <person name="Gribaldo S."/>
            <person name="O'Toole P.W."/>
            <person name="Brugere J.F."/>
        </authorList>
    </citation>
    <scope>NUCLEOTIDE SEQUENCE [LARGE SCALE GENOMIC DNA]</scope>
    <source>
        <strain evidence="3 4">Mx1201</strain>
    </source>
</reference>
<dbReference type="HOGENOM" id="CLU_051638_3_3_2"/>
<dbReference type="SUPFAM" id="SSF51161">
    <property type="entry name" value="Trimeric LpxA-like enzymes"/>
    <property type="match status" value="1"/>
</dbReference>
<evidence type="ECO:0000313" key="3">
    <source>
        <dbReference type="EMBL" id="AGI85021.1"/>
    </source>
</evidence>
<dbReference type="EC" id="2.3.1.79" evidence="3"/>
<evidence type="ECO:0000313" key="4">
    <source>
        <dbReference type="Proteomes" id="UP000012672"/>
    </source>
</evidence>
<dbReference type="KEGG" id="max:MMALV_02690"/>
<name>M9S9I3_METAX</name>
<dbReference type="STRING" id="1236689.MMALV_02690"/>
<comment type="similarity">
    <text evidence="1">Belongs to the transferase hexapeptide repeat family.</text>
</comment>
<dbReference type="Gene3D" id="2.160.10.10">
    <property type="entry name" value="Hexapeptide repeat proteins"/>
    <property type="match status" value="1"/>
</dbReference>
<dbReference type="PANTHER" id="PTHR23416">
    <property type="entry name" value="SIALIC ACID SYNTHASE-RELATED"/>
    <property type="match status" value="1"/>
</dbReference>
<dbReference type="InterPro" id="IPR051159">
    <property type="entry name" value="Hexapeptide_acetyltransf"/>
</dbReference>
<dbReference type="InterPro" id="IPR001451">
    <property type="entry name" value="Hexapep"/>
</dbReference>
<dbReference type="InParanoid" id="M9S9I3"/>
<evidence type="ECO:0000256" key="2">
    <source>
        <dbReference type="ARBA" id="ARBA00022679"/>
    </source>
</evidence>
<organism evidence="3 4">
    <name type="scientific">Methanomethylophilus alvi (strain Mx1201)</name>
    <dbReference type="NCBI Taxonomy" id="1236689"/>
    <lineage>
        <taxon>Archaea</taxon>
        <taxon>Methanobacteriati</taxon>
        <taxon>Thermoplasmatota</taxon>
        <taxon>Thermoplasmata</taxon>
        <taxon>Methanomassiliicoccales</taxon>
        <taxon>Methanomethylophilaceae</taxon>
        <taxon>Methanomethylophilus</taxon>
    </lineage>
</organism>
<keyword evidence="2 3" id="KW-0808">Transferase</keyword>
<dbReference type="GO" id="GO:0008925">
    <property type="term" value="F:maltose O-acetyltransferase activity"/>
    <property type="evidence" value="ECO:0007669"/>
    <property type="project" value="UniProtKB-EC"/>
</dbReference>
<proteinExistence type="inferred from homology"/>
<sequence>MKGETIFDRMRKGMPIGRLDPEIDRFDEAIAEGDELRMEYNTSHLNRDQRKGLLEKILHAKVKGATKVIPPFHFDFGFNIHLGENDIVNYDVVMLDDAEIFIGDNVLIGPGAKFVTASHPKDIEMREMNPFMTYAEPIKIGNNVWIGAGAIILPGITVGDDAIVGAGAVVTHDVEPRTIVVGNPAKILRRL</sequence>
<dbReference type="PROSITE" id="PS00101">
    <property type="entry name" value="HEXAPEP_TRANSFERASES"/>
    <property type="match status" value="1"/>
</dbReference>
<dbReference type="Pfam" id="PF00132">
    <property type="entry name" value="Hexapep"/>
    <property type="match status" value="1"/>
</dbReference>